<organism evidence="2">
    <name type="scientific">Gallibacterium anatis</name>
    <dbReference type="NCBI Taxonomy" id="750"/>
    <lineage>
        <taxon>Bacteria</taxon>
        <taxon>Pseudomonadati</taxon>
        <taxon>Pseudomonadota</taxon>
        <taxon>Gammaproteobacteria</taxon>
        <taxon>Pasteurellales</taxon>
        <taxon>Pasteurellaceae</taxon>
        <taxon>Gallibacterium</taxon>
    </lineage>
</organism>
<reference evidence="2" key="1">
    <citation type="submission" date="2020-11" db="EMBL/GenBank/DDBJ databases">
        <title>Gallibacterium anatis 1637, full genome, WGS.</title>
        <authorList>
            <person name="Laishevtcev A.I."/>
            <person name="Yakimova E.A."/>
            <person name="Petkovich D."/>
            <person name="Stepanova T.V."/>
            <person name="Kalendr R.S."/>
            <person name="Rubalsky E.O."/>
            <person name="Zulkarneev E.R."/>
            <person name="Aleshkin A.V."/>
        </authorList>
    </citation>
    <scope>NUCLEOTIDE SEQUENCE</scope>
    <source>
        <strain evidence="2">1637</strain>
    </source>
</reference>
<dbReference type="EMBL" id="JADION010000015">
    <property type="protein sequence ID" value="MBF4102574.1"/>
    <property type="molecule type" value="Genomic_DNA"/>
</dbReference>
<gene>
    <name evidence="2" type="ORF">INT80_06540</name>
</gene>
<dbReference type="AlphaFoldDB" id="A0A930Y3T6"/>
<keyword evidence="1" id="KW-0175">Coiled coil</keyword>
<evidence type="ECO:0000313" key="2">
    <source>
        <dbReference type="EMBL" id="MBF4102574.1"/>
    </source>
</evidence>
<name>A0A930Y3T6_9PAST</name>
<comment type="caution">
    <text evidence="2">The sequence shown here is derived from an EMBL/GenBank/DDBJ whole genome shotgun (WGS) entry which is preliminary data.</text>
</comment>
<accession>A0A930Y3T6</accession>
<sequence>MDTASANERLRESYDGLSASALSLKIADQLKDLENYEKQITSVEAEISEIQTTHWQFGLELSEKSKKDLDLLRDKLQQIKENQDIDFSVLKNQVIQLGVLFLQSGKSTEDFARKLKLMGVDSKLINEALAELPNKLKNTTKETKTAEQAVLDLKAQEALTKNQMI</sequence>
<evidence type="ECO:0000256" key="1">
    <source>
        <dbReference type="SAM" id="Coils"/>
    </source>
</evidence>
<protein>
    <submittedName>
        <fullName evidence="2">Uncharacterized protein</fullName>
    </submittedName>
</protein>
<feature type="coiled-coil region" evidence="1">
    <location>
        <begin position="19"/>
        <end position="82"/>
    </location>
</feature>
<proteinExistence type="predicted"/>